<name>A0A6M1TSG2_9RHOB</name>
<evidence type="ECO:0000313" key="3">
    <source>
        <dbReference type="Proteomes" id="UP000474758"/>
    </source>
</evidence>
<dbReference type="Proteomes" id="UP000474758">
    <property type="component" value="Unassembled WGS sequence"/>
</dbReference>
<accession>A0A6M1TSG2</accession>
<keyword evidence="1" id="KW-0732">Signal</keyword>
<dbReference type="AlphaFoldDB" id="A0A6M1TSG2"/>
<gene>
    <name evidence="2" type="ORF">G5V65_08365</name>
</gene>
<dbReference type="PROSITE" id="PS51257">
    <property type="entry name" value="PROKAR_LIPOPROTEIN"/>
    <property type="match status" value="1"/>
</dbReference>
<evidence type="ECO:0000256" key="1">
    <source>
        <dbReference type="SAM" id="SignalP"/>
    </source>
</evidence>
<sequence>MKGRPVKIKTTLIALTLGLAPTFALAGGGCNWEKTQQSASSCAEGTVYDAKSGTCVPQTTS</sequence>
<dbReference type="EMBL" id="JAALFE010000006">
    <property type="protein sequence ID" value="NGQ90910.1"/>
    <property type="molecule type" value="Genomic_DNA"/>
</dbReference>
<evidence type="ECO:0000313" key="2">
    <source>
        <dbReference type="EMBL" id="NGQ90910.1"/>
    </source>
</evidence>
<feature type="signal peptide" evidence="1">
    <location>
        <begin position="1"/>
        <end position="26"/>
    </location>
</feature>
<organism evidence="2 3">
    <name type="scientific">Paragemmobacter kunshanensis</name>
    <dbReference type="NCBI Taxonomy" id="2583234"/>
    <lineage>
        <taxon>Bacteria</taxon>
        <taxon>Pseudomonadati</taxon>
        <taxon>Pseudomonadota</taxon>
        <taxon>Alphaproteobacteria</taxon>
        <taxon>Rhodobacterales</taxon>
        <taxon>Paracoccaceae</taxon>
        <taxon>Paragemmobacter</taxon>
    </lineage>
</organism>
<evidence type="ECO:0008006" key="4">
    <source>
        <dbReference type="Google" id="ProtNLM"/>
    </source>
</evidence>
<dbReference type="RefSeq" id="WP_165048870.1">
    <property type="nucleotide sequence ID" value="NZ_JAALFE010000006.1"/>
</dbReference>
<proteinExistence type="predicted"/>
<protein>
    <recommendedName>
        <fullName evidence="4">Adenylosuccinate lyase</fullName>
    </recommendedName>
</protein>
<reference evidence="2 3" key="1">
    <citation type="submission" date="2020-02" db="EMBL/GenBank/DDBJ databases">
        <title>Rhodobacter translucens sp. nov., a novel bacterium isolated from activated sludge.</title>
        <authorList>
            <person name="Liu J."/>
        </authorList>
    </citation>
    <scope>NUCLEOTIDE SEQUENCE [LARGE SCALE GENOMIC DNA]</scope>
    <source>
        <strain evidence="2 3">HX-7-19</strain>
    </source>
</reference>
<keyword evidence="3" id="KW-1185">Reference proteome</keyword>
<feature type="chain" id="PRO_5027107169" description="Adenylosuccinate lyase" evidence="1">
    <location>
        <begin position="27"/>
        <end position="61"/>
    </location>
</feature>
<comment type="caution">
    <text evidence="2">The sequence shown here is derived from an EMBL/GenBank/DDBJ whole genome shotgun (WGS) entry which is preliminary data.</text>
</comment>